<dbReference type="Proteomes" id="UP000006265">
    <property type="component" value="Unassembled WGS sequence"/>
</dbReference>
<keyword evidence="3" id="KW-1185">Reference proteome</keyword>
<accession>K5B9R4</accession>
<dbReference type="EMBL" id="AMRA01000004">
    <property type="protein sequence ID" value="EKF25903.1"/>
    <property type="molecule type" value="Genomic_DNA"/>
</dbReference>
<proteinExistence type="predicted"/>
<evidence type="ECO:0000256" key="1">
    <source>
        <dbReference type="SAM" id="MobiDB-lite"/>
    </source>
</evidence>
<dbReference type="AlphaFoldDB" id="K5B9R4"/>
<protein>
    <submittedName>
        <fullName evidence="2">Uncharacterized protein</fullName>
    </submittedName>
</protein>
<evidence type="ECO:0000313" key="3">
    <source>
        <dbReference type="Proteomes" id="UP000006265"/>
    </source>
</evidence>
<dbReference type="PATRIC" id="fig|1122247.3.peg.80"/>
<feature type="region of interest" description="Disordered" evidence="1">
    <location>
        <begin position="1"/>
        <end position="27"/>
    </location>
</feature>
<gene>
    <name evidence="2" type="ORF">C731_0087</name>
</gene>
<evidence type="ECO:0000313" key="2">
    <source>
        <dbReference type="EMBL" id="EKF25903.1"/>
    </source>
</evidence>
<reference evidence="2 3" key="1">
    <citation type="journal article" date="2012" name="J. Bacteriol.">
        <title>Genome sequence of Mycobacterium hassiacum DSM 44199, a rare source of heat-stable mycobacterial proteins.</title>
        <authorList>
            <person name="Tiago I."/>
            <person name="Maranha A."/>
            <person name="Mendes V."/>
            <person name="Alarico S."/>
            <person name="Moynihan P.J."/>
            <person name="Clarke A.J."/>
            <person name="Macedo-Ribeiro S."/>
            <person name="Pereira P.J."/>
            <person name="Empadinhas N."/>
        </authorList>
    </citation>
    <scope>NUCLEOTIDE SEQUENCE [LARGE SCALE GENOMIC DNA]</scope>
    <source>
        <strain evidence="3">DSM 44199 / CIP 105218 / JCM 12690 / 3849</strain>
    </source>
</reference>
<comment type="caution">
    <text evidence="2">The sequence shown here is derived from an EMBL/GenBank/DDBJ whole genome shotgun (WGS) entry which is preliminary data.</text>
</comment>
<sequence length="99" mass="10337">MVRESGGKIGEIAGSIPDAPTPYKPAGGDPLSSAIAAKVAEVVDPIIPQVPKVKNSLSGYAEKVKAAANHYENTDSQLASKITEQTSKLDQLANQTYQA</sequence>
<organism evidence="2 3">
    <name type="scientific">Mycolicibacterium hassiacum (strain DSM 44199 / CIP 105218 / JCM 12690 / 3849)</name>
    <name type="common">Mycobacterium hassiacum</name>
    <dbReference type="NCBI Taxonomy" id="1122247"/>
    <lineage>
        <taxon>Bacteria</taxon>
        <taxon>Bacillati</taxon>
        <taxon>Actinomycetota</taxon>
        <taxon>Actinomycetes</taxon>
        <taxon>Mycobacteriales</taxon>
        <taxon>Mycobacteriaceae</taxon>
        <taxon>Mycolicibacterium</taxon>
    </lineage>
</organism>
<name>K5B9R4_MYCHD</name>